<name>A0A7W8UFL4_9HYPH</name>
<keyword evidence="1" id="KW-0732">Signal</keyword>
<evidence type="ECO:0000256" key="1">
    <source>
        <dbReference type="SAM" id="SignalP"/>
    </source>
</evidence>
<gene>
    <name evidence="2" type="ORF">GGD55_005186</name>
</gene>
<evidence type="ECO:0008006" key="4">
    <source>
        <dbReference type="Google" id="ProtNLM"/>
    </source>
</evidence>
<protein>
    <recommendedName>
        <fullName evidence="4">Lipoprotein</fullName>
    </recommendedName>
</protein>
<evidence type="ECO:0000313" key="3">
    <source>
        <dbReference type="Proteomes" id="UP000585507"/>
    </source>
</evidence>
<sequence>MSIHPKRLTFAALLLAGAAALAGCQRETGADPLELTGKMFIFNYRLAYATYMITLTKTKPVPDGSTVVATFENPAGGAPLTLDRKLFAKLDKVVLESPDVICVKKQRPYAVTIEVKGPDGAILQTLKTTVTSNLDQDILPAKALVVGPAYDKNPEVFKDGKTPEHFETAKCPS</sequence>
<keyword evidence="3" id="KW-1185">Reference proteome</keyword>
<organism evidence="2 3">
    <name type="scientific">Rhizobium giardinii</name>
    <dbReference type="NCBI Taxonomy" id="56731"/>
    <lineage>
        <taxon>Bacteria</taxon>
        <taxon>Pseudomonadati</taxon>
        <taxon>Pseudomonadota</taxon>
        <taxon>Alphaproteobacteria</taxon>
        <taxon>Hyphomicrobiales</taxon>
        <taxon>Rhizobiaceae</taxon>
        <taxon>Rhizobium/Agrobacterium group</taxon>
        <taxon>Rhizobium</taxon>
    </lineage>
</organism>
<comment type="caution">
    <text evidence="2">The sequence shown here is derived from an EMBL/GenBank/DDBJ whole genome shotgun (WGS) entry which is preliminary data.</text>
</comment>
<dbReference type="EMBL" id="JACHBK010000013">
    <property type="protein sequence ID" value="MBB5538456.1"/>
    <property type="molecule type" value="Genomic_DNA"/>
</dbReference>
<dbReference type="AlphaFoldDB" id="A0A7W8UFL4"/>
<feature type="chain" id="PRO_5031430520" description="Lipoprotein" evidence="1">
    <location>
        <begin position="23"/>
        <end position="173"/>
    </location>
</feature>
<proteinExistence type="predicted"/>
<accession>A0A7W8UFL4</accession>
<reference evidence="2 3" key="1">
    <citation type="submission" date="2020-08" db="EMBL/GenBank/DDBJ databases">
        <title>Genomic Encyclopedia of Type Strains, Phase IV (KMG-V): Genome sequencing to study the core and pangenomes of soil and plant-associated prokaryotes.</title>
        <authorList>
            <person name="Whitman W."/>
        </authorList>
    </citation>
    <scope>NUCLEOTIDE SEQUENCE [LARGE SCALE GENOMIC DNA]</scope>
    <source>
        <strain evidence="2 3">SEMIA 4084</strain>
    </source>
</reference>
<dbReference type="RefSeq" id="WP_018327384.1">
    <property type="nucleotide sequence ID" value="NZ_JACHBK010000013.1"/>
</dbReference>
<feature type="signal peptide" evidence="1">
    <location>
        <begin position="1"/>
        <end position="22"/>
    </location>
</feature>
<dbReference type="Proteomes" id="UP000585507">
    <property type="component" value="Unassembled WGS sequence"/>
</dbReference>
<dbReference type="PROSITE" id="PS51257">
    <property type="entry name" value="PROKAR_LIPOPROTEIN"/>
    <property type="match status" value="1"/>
</dbReference>
<evidence type="ECO:0000313" key="2">
    <source>
        <dbReference type="EMBL" id="MBB5538456.1"/>
    </source>
</evidence>